<dbReference type="Pfam" id="PF00825">
    <property type="entry name" value="Ribonuclease_P"/>
    <property type="match status" value="1"/>
</dbReference>
<evidence type="ECO:0000256" key="3">
    <source>
        <dbReference type="ARBA" id="ARBA00022759"/>
    </source>
</evidence>
<reference evidence="9" key="1">
    <citation type="submission" date="2012-09" db="EMBL/GenBank/DDBJ databases">
        <authorList>
            <person name="Weinstock G."/>
            <person name="Sodergren E."/>
            <person name="Clifton S."/>
            <person name="Fulton L."/>
            <person name="Fulton B."/>
            <person name="Courtney L."/>
            <person name="Fronick C."/>
            <person name="Harrison M."/>
            <person name="Strong C."/>
            <person name="Farmer C."/>
            <person name="Delehaunty K."/>
            <person name="Markovic C."/>
            <person name="Hall O."/>
            <person name="Minx P."/>
            <person name="Tomlinson C."/>
            <person name="Mitreva M."/>
            <person name="Nelson J."/>
            <person name="Hou S."/>
            <person name="Wollam A."/>
            <person name="Pepin K.H."/>
            <person name="Johnson M."/>
            <person name="Bhonagiri V."/>
            <person name="Nash W.E."/>
            <person name="Suruliraj S."/>
            <person name="Warren W."/>
            <person name="Chinwalla A."/>
            <person name="Mardis E.R."/>
            <person name="Wilson R.K."/>
        </authorList>
    </citation>
    <scope>NUCLEOTIDE SEQUENCE [LARGE SCALE GENOMIC DNA]</scope>
    <source>
        <strain evidence="9">OS1</strain>
    </source>
</reference>
<dbReference type="Proteomes" id="UP000005273">
    <property type="component" value="Unassembled WGS sequence"/>
</dbReference>
<comment type="function">
    <text evidence="6">RNaseP catalyzes the removal of the 5'-leader sequence from pre-tRNA to produce the mature 5'-terminus. It can also cleave other RNA substrates such as 4.5S RNA. The protein component plays an auxiliary but essential role in vivo by binding to the 5'-leader sequence and broadening the substrate specificity of the ribozyme.</text>
</comment>
<dbReference type="STRING" id="592015.HMPREF1705_03191"/>
<dbReference type="eggNOG" id="COG0594">
    <property type="taxonomic scope" value="Bacteria"/>
</dbReference>
<comment type="catalytic activity">
    <reaction evidence="6">
        <text>Endonucleolytic cleavage of RNA, removing 5'-extranucleotides from tRNA precursor.</text>
        <dbReference type="EC" id="3.1.26.5"/>
    </reaction>
</comment>
<gene>
    <name evidence="6" type="primary">rnpA</name>
    <name evidence="8" type="ORF">HMPREF1705_03191</name>
</gene>
<name>A0A0T5XC50_9BACT</name>
<comment type="similarity">
    <text evidence="6">Belongs to the RnpA family.</text>
</comment>
<keyword evidence="5 6" id="KW-0694">RNA-binding</keyword>
<organism evidence="8 9">
    <name type="scientific">Acetomicrobium hydrogeniformans ATCC BAA-1850</name>
    <dbReference type="NCBI Taxonomy" id="592015"/>
    <lineage>
        <taxon>Bacteria</taxon>
        <taxon>Thermotogati</taxon>
        <taxon>Synergistota</taxon>
        <taxon>Synergistia</taxon>
        <taxon>Synergistales</taxon>
        <taxon>Acetomicrobiaceae</taxon>
        <taxon>Acetomicrobium</taxon>
    </lineage>
</organism>
<dbReference type="InterPro" id="IPR020568">
    <property type="entry name" value="Ribosomal_Su5_D2-typ_SF"/>
</dbReference>
<evidence type="ECO:0000313" key="9">
    <source>
        <dbReference type="Proteomes" id="UP000005273"/>
    </source>
</evidence>
<dbReference type="GO" id="GO:0000049">
    <property type="term" value="F:tRNA binding"/>
    <property type="evidence" value="ECO:0007669"/>
    <property type="project" value="UniProtKB-UniRule"/>
</dbReference>
<dbReference type="EMBL" id="ACJX03000001">
    <property type="protein sequence ID" value="KRT35931.1"/>
    <property type="molecule type" value="Genomic_DNA"/>
</dbReference>
<evidence type="ECO:0000256" key="4">
    <source>
        <dbReference type="ARBA" id="ARBA00022801"/>
    </source>
</evidence>
<dbReference type="HAMAP" id="MF_00227">
    <property type="entry name" value="RNase_P"/>
    <property type="match status" value="1"/>
</dbReference>
<dbReference type="Gene3D" id="3.30.230.10">
    <property type="match status" value="1"/>
</dbReference>
<keyword evidence="9" id="KW-1185">Reference proteome</keyword>
<dbReference type="GO" id="GO:0001682">
    <property type="term" value="P:tRNA 5'-leader removal"/>
    <property type="evidence" value="ECO:0007669"/>
    <property type="project" value="UniProtKB-UniRule"/>
</dbReference>
<evidence type="ECO:0000256" key="7">
    <source>
        <dbReference type="NCBIfam" id="TIGR00188"/>
    </source>
</evidence>
<accession>A0A0T5XC50</accession>
<dbReference type="PANTHER" id="PTHR33992:SF1">
    <property type="entry name" value="RIBONUCLEASE P PROTEIN COMPONENT"/>
    <property type="match status" value="1"/>
</dbReference>
<keyword evidence="2 6" id="KW-0540">Nuclease</keyword>
<keyword evidence="3 6" id="KW-0255">Endonuclease</keyword>
<dbReference type="GO" id="GO:0030677">
    <property type="term" value="C:ribonuclease P complex"/>
    <property type="evidence" value="ECO:0007669"/>
    <property type="project" value="TreeGrafter"/>
</dbReference>
<dbReference type="GO" id="GO:0042781">
    <property type="term" value="F:3'-tRNA processing endoribonuclease activity"/>
    <property type="evidence" value="ECO:0007669"/>
    <property type="project" value="TreeGrafter"/>
</dbReference>
<keyword evidence="1 6" id="KW-0819">tRNA processing</keyword>
<dbReference type="EC" id="3.1.26.5" evidence="6 7"/>
<evidence type="ECO:0000256" key="5">
    <source>
        <dbReference type="ARBA" id="ARBA00022884"/>
    </source>
</evidence>
<dbReference type="PANTHER" id="PTHR33992">
    <property type="entry name" value="RIBONUCLEASE P PROTEIN COMPONENT"/>
    <property type="match status" value="1"/>
</dbReference>
<sequence length="126" mass="14760">MRLRRREEFDLLFREGKRARGAYVRMLYIKAPEGTGTRIGVAVGKRQGKSCVRNRGRRLLKEAARRLLPWLKEDYWIVLQLSSAGLTKGARDIYFDMADLWRREGLMRADWPGADFTPWTKGEENE</sequence>
<evidence type="ECO:0000313" key="8">
    <source>
        <dbReference type="EMBL" id="KRT35931.1"/>
    </source>
</evidence>
<dbReference type="InterPro" id="IPR000100">
    <property type="entry name" value="RNase_P"/>
</dbReference>
<keyword evidence="4 6" id="KW-0378">Hydrolase</keyword>
<protein>
    <recommendedName>
        <fullName evidence="6 7">Ribonuclease P protein component</fullName>
        <shortName evidence="6">RNase P protein</shortName>
        <shortName evidence="6">RNaseP protein</shortName>
        <ecNumber evidence="6 7">3.1.26.5</ecNumber>
    </recommendedName>
    <alternativeName>
        <fullName evidence="6">Protein C5</fullName>
    </alternativeName>
</protein>
<dbReference type="NCBIfam" id="TIGR00188">
    <property type="entry name" value="rnpA"/>
    <property type="match status" value="1"/>
</dbReference>
<evidence type="ECO:0000256" key="1">
    <source>
        <dbReference type="ARBA" id="ARBA00022694"/>
    </source>
</evidence>
<dbReference type="GO" id="GO:0004526">
    <property type="term" value="F:ribonuclease P activity"/>
    <property type="evidence" value="ECO:0007669"/>
    <property type="project" value="UniProtKB-UniRule"/>
</dbReference>
<evidence type="ECO:0000256" key="2">
    <source>
        <dbReference type="ARBA" id="ARBA00022722"/>
    </source>
</evidence>
<dbReference type="AlphaFoldDB" id="A0A0T5XC50"/>
<dbReference type="InterPro" id="IPR014721">
    <property type="entry name" value="Ribsml_uS5_D2-typ_fold_subgr"/>
</dbReference>
<comment type="subunit">
    <text evidence="6">Consists of a catalytic RNA component (M1 or rnpB) and a protein subunit.</text>
</comment>
<evidence type="ECO:0000256" key="6">
    <source>
        <dbReference type="HAMAP-Rule" id="MF_00227"/>
    </source>
</evidence>
<dbReference type="OrthoDB" id="9810867at2"/>
<dbReference type="SUPFAM" id="SSF54211">
    <property type="entry name" value="Ribosomal protein S5 domain 2-like"/>
    <property type="match status" value="1"/>
</dbReference>
<proteinExistence type="inferred from homology"/>
<comment type="caution">
    <text evidence="8">The sequence shown here is derived from an EMBL/GenBank/DDBJ whole genome shotgun (WGS) entry which is preliminary data.</text>
</comment>